<dbReference type="RefSeq" id="WP_112374989.1">
    <property type="nucleotide sequence ID" value="NZ_CP069793.1"/>
</dbReference>
<dbReference type="Proteomes" id="UP000251241">
    <property type="component" value="Unassembled WGS sequence"/>
</dbReference>
<sequence length="156" mass="17990">MNIIEVATSQSHLIEIALVQKSDFKNLPVNRYFFDWNEEASFEIFKLTIKGKDDILGLISFERIPDEMRIHVRLLTASVENVGAAKIYDRIIGNLLAYVAKLAVRDFGEWACISLRPKTQIAQHYIDKYKMNITGVTLSLEVPEIFELIELYDHDN</sequence>
<evidence type="ECO:0008006" key="3">
    <source>
        <dbReference type="Google" id="ProtNLM"/>
    </source>
</evidence>
<evidence type="ECO:0000313" key="2">
    <source>
        <dbReference type="Proteomes" id="UP000251241"/>
    </source>
</evidence>
<dbReference type="AlphaFoldDB" id="A0A2X2J6H5"/>
<name>A0A2X2J6H5_SPHMU</name>
<evidence type="ECO:0000313" key="1">
    <source>
        <dbReference type="EMBL" id="SPZ87273.1"/>
    </source>
</evidence>
<organism evidence="1 2">
    <name type="scientific">Sphingobacterium multivorum</name>
    <dbReference type="NCBI Taxonomy" id="28454"/>
    <lineage>
        <taxon>Bacteria</taxon>
        <taxon>Pseudomonadati</taxon>
        <taxon>Bacteroidota</taxon>
        <taxon>Sphingobacteriia</taxon>
        <taxon>Sphingobacteriales</taxon>
        <taxon>Sphingobacteriaceae</taxon>
        <taxon>Sphingobacterium</taxon>
    </lineage>
</organism>
<proteinExistence type="predicted"/>
<accession>A0A2X2J6H5</accession>
<dbReference type="EMBL" id="UAUU01000009">
    <property type="protein sequence ID" value="SPZ87273.1"/>
    <property type="molecule type" value="Genomic_DNA"/>
</dbReference>
<gene>
    <name evidence="1" type="ORF">NCTC11343_02815</name>
</gene>
<reference evidence="1 2" key="1">
    <citation type="submission" date="2018-06" db="EMBL/GenBank/DDBJ databases">
        <authorList>
            <consortium name="Pathogen Informatics"/>
            <person name="Doyle S."/>
        </authorList>
    </citation>
    <scope>NUCLEOTIDE SEQUENCE [LARGE SCALE GENOMIC DNA]</scope>
    <source>
        <strain evidence="1 2">NCTC11343</strain>
    </source>
</reference>
<protein>
    <recommendedName>
        <fullName evidence="3">N-acetyltransferase</fullName>
    </recommendedName>
</protein>
<dbReference type="GeneID" id="97182747"/>